<protein>
    <submittedName>
        <fullName evidence="1">Uncharacterized protein</fullName>
    </submittedName>
</protein>
<dbReference type="Proteomes" id="UP000814033">
    <property type="component" value="Unassembled WGS sequence"/>
</dbReference>
<dbReference type="EMBL" id="MU276332">
    <property type="protein sequence ID" value="KAI0039253.1"/>
    <property type="molecule type" value="Genomic_DNA"/>
</dbReference>
<sequence length="69" mass="8254">VPAIGNMQKFARQWRCWWQAMQPAWRVSGGNQTWPLPREEHNDEQWTALRRGGKNGFVLVMLCLLWWTK</sequence>
<proteinExistence type="predicted"/>
<gene>
    <name evidence="1" type="ORF">FA95DRAFT_1479393</name>
</gene>
<organism evidence="1 2">
    <name type="scientific">Auriscalpium vulgare</name>
    <dbReference type="NCBI Taxonomy" id="40419"/>
    <lineage>
        <taxon>Eukaryota</taxon>
        <taxon>Fungi</taxon>
        <taxon>Dikarya</taxon>
        <taxon>Basidiomycota</taxon>
        <taxon>Agaricomycotina</taxon>
        <taxon>Agaricomycetes</taxon>
        <taxon>Russulales</taxon>
        <taxon>Auriscalpiaceae</taxon>
        <taxon>Auriscalpium</taxon>
    </lineage>
</organism>
<reference evidence="1" key="2">
    <citation type="journal article" date="2022" name="New Phytol.">
        <title>Evolutionary transition to the ectomycorrhizal habit in the genomes of a hyperdiverse lineage of mushroom-forming fungi.</title>
        <authorList>
            <person name="Looney B."/>
            <person name="Miyauchi S."/>
            <person name="Morin E."/>
            <person name="Drula E."/>
            <person name="Courty P.E."/>
            <person name="Kohler A."/>
            <person name="Kuo A."/>
            <person name="LaButti K."/>
            <person name="Pangilinan J."/>
            <person name="Lipzen A."/>
            <person name="Riley R."/>
            <person name="Andreopoulos W."/>
            <person name="He G."/>
            <person name="Johnson J."/>
            <person name="Nolan M."/>
            <person name="Tritt A."/>
            <person name="Barry K.W."/>
            <person name="Grigoriev I.V."/>
            <person name="Nagy L.G."/>
            <person name="Hibbett D."/>
            <person name="Henrissat B."/>
            <person name="Matheny P.B."/>
            <person name="Labbe J."/>
            <person name="Martin F.M."/>
        </authorList>
    </citation>
    <scope>NUCLEOTIDE SEQUENCE</scope>
    <source>
        <strain evidence="1">FP105234-sp</strain>
    </source>
</reference>
<accession>A0ACB8R5F3</accession>
<reference evidence="1" key="1">
    <citation type="submission" date="2021-02" db="EMBL/GenBank/DDBJ databases">
        <authorList>
            <consortium name="DOE Joint Genome Institute"/>
            <person name="Ahrendt S."/>
            <person name="Looney B.P."/>
            <person name="Miyauchi S."/>
            <person name="Morin E."/>
            <person name="Drula E."/>
            <person name="Courty P.E."/>
            <person name="Chicoki N."/>
            <person name="Fauchery L."/>
            <person name="Kohler A."/>
            <person name="Kuo A."/>
            <person name="Labutti K."/>
            <person name="Pangilinan J."/>
            <person name="Lipzen A."/>
            <person name="Riley R."/>
            <person name="Andreopoulos W."/>
            <person name="He G."/>
            <person name="Johnson J."/>
            <person name="Barry K.W."/>
            <person name="Grigoriev I.V."/>
            <person name="Nagy L."/>
            <person name="Hibbett D."/>
            <person name="Henrissat B."/>
            <person name="Matheny P.B."/>
            <person name="Labbe J."/>
            <person name="Martin F."/>
        </authorList>
    </citation>
    <scope>NUCLEOTIDE SEQUENCE</scope>
    <source>
        <strain evidence="1">FP105234-sp</strain>
    </source>
</reference>
<feature type="non-terminal residue" evidence="1">
    <location>
        <position position="1"/>
    </location>
</feature>
<keyword evidence="2" id="KW-1185">Reference proteome</keyword>
<name>A0ACB8R5F3_9AGAM</name>
<comment type="caution">
    <text evidence="1">The sequence shown here is derived from an EMBL/GenBank/DDBJ whole genome shotgun (WGS) entry which is preliminary data.</text>
</comment>
<evidence type="ECO:0000313" key="1">
    <source>
        <dbReference type="EMBL" id="KAI0039253.1"/>
    </source>
</evidence>
<evidence type="ECO:0000313" key="2">
    <source>
        <dbReference type="Proteomes" id="UP000814033"/>
    </source>
</evidence>
<feature type="non-terminal residue" evidence="1">
    <location>
        <position position="69"/>
    </location>
</feature>